<feature type="transmembrane region" description="Helical" evidence="1">
    <location>
        <begin position="71"/>
        <end position="92"/>
    </location>
</feature>
<feature type="transmembrane region" description="Helical" evidence="1">
    <location>
        <begin position="130"/>
        <end position="151"/>
    </location>
</feature>
<sequence>MEKQQIAEIIEFSSTYFTLPFLYAVKYYFYKSFLGFRSKAWKFVLSIVLFTVANLFILTTASEILKIIMDGAIWIIIICILCKGSFLIKLYAVVVENAILLLINITFLTFDFSVLRITHKLNMSFNEHMIISFINNISRDIISFTILFVFLKKICNLLDLKERTVNLYQGLYLLIPCLSSYSLALVFYIIQSIKIDGRQYYLPFIFPKIYYVLPLLSFALIISIVITAYTFKKMIEGEQEKQKNMLMEQQLKHSKSIETLYNGIRGIMHDMNNHLACLRTLACVNNIKEIKNYLDNISQTINKLDLKIKTGNPISDAVINEKYNIAKKQEIDFVCDFMIPKETLLEPMDLCTILSNTLDNAIEACMRITDSNIFKTIWIKSYIKDMYMIIEVSNTTTNKLSYVKNKIISTKSDKLNHGMGISNIEAVVRKYNGIVDIVEEKNKFIINLMLKIE</sequence>
<evidence type="ECO:0000256" key="1">
    <source>
        <dbReference type="SAM" id="Phobius"/>
    </source>
</evidence>
<protein>
    <submittedName>
        <fullName evidence="3">GHKL domain-containing protein</fullName>
    </submittedName>
</protein>
<reference evidence="3" key="1">
    <citation type="submission" date="2020-12" db="EMBL/GenBank/DDBJ databases">
        <title>Clostridium thailandense sp. nov., a novel acetogenic bacterium isolated from peat land soil in Thailand.</title>
        <authorList>
            <person name="Chaikitkaew S."/>
            <person name="Birkeland N.K."/>
        </authorList>
    </citation>
    <scope>NUCLEOTIDE SEQUENCE</scope>
    <source>
        <strain evidence="3">DSM 17425</strain>
    </source>
</reference>
<keyword evidence="1" id="KW-1133">Transmembrane helix</keyword>
<gene>
    <name evidence="3" type="ORF">I6U51_06775</name>
</gene>
<organism evidence="3 4">
    <name type="scientific">Clostridium aciditolerans</name>
    <dbReference type="NCBI Taxonomy" id="339861"/>
    <lineage>
        <taxon>Bacteria</taxon>
        <taxon>Bacillati</taxon>
        <taxon>Bacillota</taxon>
        <taxon>Clostridia</taxon>
        <taxon>Eubacteriales</taxon>
        <taxon>Clostridiaceae</taxon>
        <taxon>Clostridium</taxon>
    </lineage>
</organism>
<dbReference type="InterPro" id="IPR032834">
    <property type="entry name" value="NatK-like_C"/>
</dbReference>
<feature type="transmembrane region" description="Helical" evidence="1">
    <location>
        <begin position="171"/>
        <end position="190"/>
    </location>
</feature>
<dbReference type="Pfam" id="PF14501">
    <property type="entry name" value="HATPase_c_5"/>
    <property type="match status" value="1"/>
</dbReference>
<dbReference type="SUPFAM" id="SSF55874">
    <property type="entry name" value="ATPase domain of HSP90 chaperone/DNA topoisomerase II/histidine kinase"/>
    <property type="match status" value="1"/>
</dbReference>
<dbReference type="PANTHER" id="PTHR40448:SF1">
    <property type="entry name" value="TWO-COMPONENT SENSOR HISTIDINE KINASE"/>
    <property type="match status" value="1"/>
</dbReference>
<dbReference type="Proteomes" id="UP000622687">
    <property type="component" value="Unassembled WGS sequence"/>
</dbReference>
<dbReference type="EMBL" id="JAEEGB010000006">
    <property type="protein sequence ID" value="MBI6872412.1"/>
    <property type="molecule type" value="Genomic_DNA"/>
</dbReference>
<dbReference type="PANTHER" id="PTHR40448">
    <property type="entry name" value="TWO-COMPONENT SENSOR HISTIDINE KINASE"/>
    <property type="match status" value="1"/>
</dbReference>
<feature type="transmembrane region" description="Helical" evidence="1">
    <location>
        <begin position="210"/>
        <end position="231"/>
    </location>
</feature>
<feature type="domain" description="Sensor histidine kinase NatK-like C-terminal" evidence="2">
    <location>
        <begin position="345"/>
        <end position="450"/>
    </location>
</feature>
<keyword evidence="4" id="KW-1185">Reference proteome</keyword>
<dbReference type="GO" id="GO:0042802">
    <property type="term" value="F:identical protein binding"/>
    <property type="evidence" value="ECO:0007669"/>
    <property type="project" value="TreeGrafter"/>
</dbReference>
<dbReference type="AlphaFoldDB" id="A0A934M2R7"/>
<comment type="caution">
    <text evidence="3">The sequence shown here is derived from an EMBL/GenBank/DDBJ whole genome shotgun (WGS) entry which is preliminary data.</text>
</comment>
<evidence type="ECO:0000259" key="2">
    <source>
        <dbReference type="Pfam" id="PF14501"/>
    </source>
</evidence>
<feature type="transmembrane region" description="Helical" evidence="1">
    <location>
        <begin position="41"/>
        <end position="59"/>
    </location>
</feature>
<feature type="transmembrane region" description="Helical" evidence="1">
    <location>
        <begin position="98"/>
        <end position="118"/>
    </location>
</feature>
<evidence type="ECO:0000313" key="4">
    <source>
        <dbReference type="Proteomes" id="UP000622687"/>
    </source>
</evidence>
<dbReference type="RefSeq" id="WP_211141914.1">
    <property type="nucleotide sequence ID" value="NZ_JAEEGB010000006.1"/>
</dbReference>
<proteinExistence type="predicted"/>
<accession>A0A934M2R7</accession>
<evidence type="ECO:0000313" key="3">
    <source>
        <dbReference type="EMBL" id="MBI6872412.1"/>
    </source>
</evidence>
<dbReference type="CDD" id="cd16935">
    <property type="entry name" value="HATPase_AgrC-ComD-like"/>
    <property type="match status" value="1"/>
</dbReference>
<feature type="transmembrane region" description="Helical" evidence="1">
    <location>
        <begin position="12"/>
        <end position="29"/>
    </location>
</feature>
<dbReference type="InterPro" id="IPR036890">
    <property type="entry name" value="HATPase_C_sf"/>
</dbReference>
<name>A0A934M2R7_9CLOT</name>
<keyword evidence="1" id="KW-0472">Membrane</keyword>
<keyword evidence="1" id="KW-0812">Transmembrane</keyword>
<dbReference type="Gene3D" id="3.30.565.10">
    <property type="entry name" value="Histidine kinase-like ATPase, C-terminal domain"/>
    <property type="match status" value="1"/>
</dbReference>